<accession>A0ACC4AG99</accession>
<organism evidence="1 2">
    <name type="scientific">Populus alba</name>
    <name type="common">White poplar</name>
    <dbReference type="NCBI Taxonomy" id="43335"/>
    <lineage>
        <taxon>Eukaryota</taxon>
        <taxon>Viridiplantae</taxon>
        <taxon>Streptophyta</taxon>
        <taxon>Embryophyta</taxon>
        <taxon>Tracheophyta</taxon>
        <taxon>Spermatophyta</taxon>
        <taxon>Magnoliopsida</taxon>
        <taxon>eudicotyledons</taxon>
        <taxon>Gunneridae</taxon>
        <taxon>Pentapetalae</taxon>
        <taxon>rosids</taxon>
        <taxon>fabids</taxon>
        <taxon>Malpighiales</taxon>
        <taxon>Salicaceae</taxon>
        <taxon>Saliceae</taxon>
        <taxon>Populus</taxon>
    </lineage>
</organism>
<keyword evidence="2" id="KW-1185">Reference proteome</keyword>
<sequence>MEMAGYFYGFCDGLPRGKKGNDAIWVVVDQLTKSALFLPMKMTDSVDKLARLYVNEVIRLHEVPVSIISDRDPRFTSILWPSLQRAMRTKLNLSTTFHPQTDGQFERTIQTLEDLLRSCVLEFGGNWEDLLPLVEFTYNNSHQTTIGMASYEALHGRKCRTPICWEEVGERKLLGLEMV</sequence>
<comment type="caution">
    <text evidence="1">The sequence shown here is derived from an EMBL/GenBank/DDBJ whole genome shotgun (WGS) entry which is preliminary data.</text>
</comment>
<dbReference type="Proteomes" id="UP000309997">
    <property type="component" value="Unassembled WGS sequence"/>
</dbReference>
<evidence type="ECO:0000313" key="2">
    <source>
        <dbReference type="Proteomes" id="UP000309997"/>
    </source>
</evidence>
<dbReference type="EMBL" id="RCHU02000019">
    <property type="protein sequence ID" value="KAL3565184.1"/>
    <property type="molecule type" value="Genomic_DNA"/>
</dbReference>
<evidence type="ECO:0000313" key="1">
    <source>
        <dbReference type="EMBL" id="KAL3565184.1"/>
    </source>
</evidence>
<reference evidence="1 2" key="1">
    <citation type="journal article" date="2024" name="Plant Biotechnol. J.">
        <title>Genome and CRISPR/Cas9 system of a widespread forest tree (Populus alba) in the world.</title>
        <authorList>
            <person name="Liu Y.J."/>
            <person name="Jiang P.F."/>
            <person name="Han X.M."/>
            <person name="Li X.Y."/>
            <person name="Wang H.M."/>
            <person name="Wang Y.J."/>
            <person name="Wang X.X."/>
            <person name="Zeng Q.Y."/>
        </authorList>
    </citation>
    <scope>NUCLEOTIDE SEQUENCE [LARGE SCALE GENOMIC DNA]</scope>
    <source>
        <strain evidence="2">cv. PAL-ZL1</strain>
    </source>
</reference>
<proteinExistence type="predicted"/>
<name>A0ACC4AG99_POPAL</name>
<gene>
    <name evidence="1" type="ORF">D5086_033230</name>
</gene>
<protein>
    <submittedName>
        <fullName evidence="1">Uncharacterized protein</fullName>
    </submittedName>
</protein>